<dbReference type="InterPro" id="IPR000620">
    <property type="entry name" value="EamA_dom"/>
</dbReference>
<dbReference type="PANTHER" id="PTHR22911">
    <property type="entry name" value="ACYL-MALONYL CONDENSING ENZYME-RELATED"/>
    <property type="match status" value="1"/>
</dbReference>
<dbReference type="AlphaFoldDB" id="A0AAV4Y893"/>
<comment type="subcellular location">
    <subcellularLocation>
        <location evidence="1">Membrane</location>
        <topology evidence="1">Multi-pass membrane protein</topology>
    </subcellularLocation>
</comment>
<evidence type="ECO:0000259" key="6">
    <source>
        <dbReference type="Pfam" id="PF00892"/>
    </source>
</evidence>
<dbReference type="Pfam" id="PF00892">
    <property type="entry name" value="EamA"/>
    <property type="match status" value="1"/>
</dbReference>
<feature type="transmembrane region" description="Helical" evidence="5">
    <location>
        <begin position="107"/>
        <end position="125"/>
    </location>
</feature>
<name>A0AAV4Y893_CAEEX</name>
<evidence type="ECO:0000313" key="7">
    <source>
        <dbReference type="EMBL" id="GIZ02744.1"/>
    </source>
</evidence>
<dbReference type="InterPro" id="IPR037185">
    <property type="entry name" value="EmrE-like"/>
</dbReference>
<dbReference type="PANTHER" id="PTHR22911:SF6">
    <property type="entry name" value="SOLUTE CARRIER FAMILY 35 MEMBER G1"/>
    <property type="match status" value="1"/>
</dbReference>
<keyword evidence="8" id="KW-1185">Reference proteome</keyword>
<organism evidence="7 8">
    <name type="scientific">Caerostris extrusa</name>
    <name type="common">Bark spider</name>
    <name type="synonym">Caerostris bankana</name>
    <dbReference type="NCBI Taxonomy" id="172846"/>
    <lineage>
        <taxon>Eukaryota</taxon>
        <taxon>Metazoa</taxon>
        <taxon>Ecdysozoa</taxon>
        <taxon>Arthropoda</taxon>
        <taxon>Chelicerata</taxon>
        <taxon>Arachnida</taxon>
        <taxon>Araneae</taxon>
        <taxon>Araneomorphae</taxon>
        <taxon>Entelegynae</taxon>
        <taxon>Araneoidea</taxon>
        <taxon>Araneidae</taxon>
        <taxon>Caerostris</taxon>
    </lineage>
</organism>
<evidence type="ECO:0000256" key="1">
    <source>
        <dbReference type="ARBA" id="ARBA00004141"/>
    </source>
</evidence>
<evidence type="ECO:0000256" key="3">
    <source>
        <dbReference type="ARBA" id="ARBA00022989"/>
    </source>
</evidence>
<dbReference type="GO" id="GO:0016020">
    <property type="term" value="C:membrane"/>
    <property type="evidence" value="ECO:0007669"/>
    <property type="project" value="UniProtKB-SubCell"/>
</dbReference>
<dbReference type="SUPFAM" id="SSF103481">
    <property type="entry name" value="Multidrug resistance efflux transporter EmrE"/>
    <property type="match status" value="1"/>
</dbReference>
<keyword evidence="4 5" id="KW-0472">Membrane</keyword>
<feature type="domain" description="EamA" evidence="6">
    <location>
        <begin position="44"/>
        <end position="167"/>
    </location>
</feature>
<evidence type="ECO:0000256" key="4">
    <source>
        <dbReference type="ARBA" id="ARBA00023136"/>
    </source>
</evidence>
<proteinExistence type="predicted"/>
<protein>
    <submittedName>
        <fullName evidence="7">Solute carrier family 35 member G1</fullName>
    </submittedName>
</protein>
<gene>
    <name evidence="7" type="primary">SLC35G1_2</name>
    <name evidence="7" type="ORF">CEXT_235251</name>
</gene>
<reference evidence="7 8" key="1">
    <citation type="submission" date="2021-06" db="EMBL/GenBank/DDBJ databases">
        <title>Caerostris extrusa draft genome.</title>
        <authorList>
            <person name="Kono N."/>
            <person name="Arakawa K."/>
        </authorList>
    </citation>
    <scope>NUCLEOTIDE SEQUENCE [LARGE SCALE GENOMIC DNA]</scope>
</reference>
<evidence type="ECO:0000256" key="5">
    <source>
        <dbReference type="SAM" id="Phobius"/>
    </source>
</evidence>
<keyword evidence="2 5" id="KW-0812">Transmembrane</keyword>
<feature type="transmembrane region" description="Helical" evidence="5">
    <location>
        <begin position="39"/>
        <end position="62"/>
    </location>
</feature>
<evidence type="ECO:0000313" key="8">
    <source>
        <dbReference type="Proteomes" id="UP001054945"/>
    </source>
</evidence>
<dbReference type="Proteomes" id="UP001054945">
    <property type="component" value="Unassembled WGS sequence"/>
</dbReference>
<comment type="caution">
    <text evidence="7">The sequence shown here is derived from an EMBL/GenBank/DDBJ whole genome shotgun (WGS) entry which is preliminary data.</text>
</comment>
<feature type="transmembrane region" description="Helical" evidence="5">
    <location>
        <begin position="131"/>
        <end position="152"/>
    </location>
</feature>
<feature type="transmembrane region" description="Helical" evidence="5">
    <location>
        <begin position="68"/>
        <end position="86"/>
    </location>
</feature>
<evidence type="ECO:0000256" key="2">
    <source>
        <dbReference type="ARBA" id="ARBA00022692"/>
    </source>
</evidence>
<dbReference type="EMBL" id="BPLR01001498">
    <property type="protein sequence ID" value="GIZ02744.1"/>
    <property type="molecule type" value="Genomic_DNA"/>
</dbReference>
<keyword evidence="3 5" id="KW-1133">Transmembrane helix</keyword>
<sequence>MLSINVLAKESNVKLNSNQLTGKSAKRKIFILFAKCTKLLSLQGLFLALVSGIFYSLSAYFVKDLDNLSAGQIAVYRSCFLFAVTLPQAVKLKKNVFGRKKGDRLQLFVAGVAGTFNLILSYFAFKYLPLGVGSVTTNCSPFITTIISRIFLKEPCGVMQSITVALTF</sequence>
<accession>A0AAV4Y893</accession>